<dbReference type="SUPFAM" id="SSF55874">
    <property type="entry name" value="ATPase domain of HSP90 chaperone/DNA topoisomerase II/histidine kinase"/>
    <property type="match status" value="1"/>
</dbReference>
<dbReference type="PROSITE" id="PS50109">
    <property type="entry name" value="HIS_KIN"/>
    <property type="match status" value="1"/>
</dbReference>
<keyword evidence="13" id="KW-0472">Membrane</keyword>
<dbReference type="CDD" id="cd00075">
    <property type="entry name" value="HATPase"/>
    <property type="match status" value="1"/>
</dbReference>
<dbReference type="InterPro" id="IPR036097">
    <property type="entry name" value="HisK_dim/P_sf"/>
</dbReference>
<evidence type="ECO:0000256" key="11">
    <source>
        <dbReference type="ARBA" id="ARBA00022989"/>
    </source>
</evidence>
<sequence length="318" mass="36953">MLCRVLLFLALIIGGFFAFRYFSLLYAMKKTEEEIREIQQDLTQNQMLHLPVPSPALGRLLNSFNKVLEEIREERISYEQREKEFQKQIENISHDLRTPLTVILGYLRILKKHPQAGLAKDSELADTLRILEQKAERMNTLVNQFYDYSRLCAGDFKMEMEKTDLSRVLRESLMENFRILEEAHLKVEADIPSHPLWIMGNQSALERIFLNMFQNGGRYAETVFQIAVKEEKQEVSISFTNDTKKLSPEDLPRLFERFYIQDSARSQGGTGLGLTVARSLAEEMGGTLEVSVPEIPEKEETQDLIVCFELKFKVWDFL</sequence>
<evidence type="ECO:0000256" key="4">
    <source>
        <dbReference type="ARBA" id="ARBA00022475"/>
    </source>
</evidence>
<evidence type="ECO:0000259" key="15">
    <source>
        <dbReference type="PROSITE" id="PS50109"/>
    </source>
</evidence>
<dbReference type="InterPro" id="IPR005467">
    <property type="entry name" value="His_kinase_dom"/>
</dbReference>
<reference evidence="16" key="1">
    <citation type="journal article" date="2021" name="PeerJ">
        <title>Extensive microbial diversity within the chicken gut microbiome revealed by metagenomics and culture.</title>
        <authorList>
            <person name="Gilroy R."/>
            <person name="Ravi A."/>
            <person name="Getino M."/>
            <person name="Pursley I."/>
            <person name="Horton D.L."/>
            <person name="Alikhan N.F."/>
            <person name="Baker D."/>
            <person name="Gharbi K."/>
            <person name="Hall N."/>
            <person name="Watson M."/>
            <person name="Adriaenssens E.M."/>
            <person name="Foster-Nyarko E."/>
            <person name="Jarju S."/>
            <person name="Secka A."/>
            <person name="Antonio M."/>
            <person name="Oren A."/>
            <person name="Chaudhuri R.R."/>
            <person name="La Ragione R."/>
            <person name="Hildebrand F."/>
            <person name="Pallen M.J."/>
        </authorList>
    </citation>
    <scope>NUCLEOTIDE SEQUENCE</scope>
    <source>
        <strain evidence="16">CHK195-9823</strain>
    </source>
</reference>
<evidence type="ECO:0000256" key="1">
    <source>
        <dbReference type="ARBA" id="ARBA00000085"/>
    </source>
</evidence>
<evidence type="ECO:0000256" key="6">
    <source>
        <dbReference type="ARBA" id="ARBA00022679"/>
    </source>
</evidence>
<keyword evidence="10" id="KW-0067">ATP-binding</keyword>
<dbReference type="EC" id="2.7.13.3" evidence="3"/>
<dbReference type="AlphaFoldDB" id="A0A9D1PCK0"/>
<keyword evidence="4" id="KW-1003">Cell membrane</keyword>
<accession>A0A9D1PCK0</accession>
<comment type="caution">
    <text evidence="16">The sequence shown here is derived from an EMBL/GenBank/DDBJ whole genome shotgun (WGS) entry which is preliminary data.</text>
</comment>
<dbReference type="PANTHER" id="PTHR45528:SF1">
    <property type="entry name" value="SENSOR HISTIDINE KINASE CPXA"/>
    <property type="match status" value="1"/>
</dbReference>
<evidence type="ECO:0000256" key="3">
    <source>
        <dbReference type="ARBA" id="ARBA00012438"/>
    </source>
</evidence>
<dbReference type="InterPro" id="IPR036890">
    <property type="entry name" value="HATPase_C_sf"/>
</dbReference>
<dbReference type="InterPro" id="IPR050398">
    <property type="entry name" value="HssS/ArlS-like"/>
</dbReference>
<evidence type="ECO:0000256" key="7">
    <source>
        <dbReference type="ARBA" id="ARBA00022692"/>
    </source>
</evidence>
<dbReference type="PANTHER" id="PTHR45528">
    <property type="entry name" value="SENSOR HISTIDINE KINASE CPXA"/>
    <property type="match status" value="1"/>
</dbReference>
<evidence type="ECO:0000256" key="12">
    <source>
        <dbReference type="ARBA" id="ARBA00023012"/>
    </source>
</evidence>
<dbReference type="CDD" id="cd00082">
    <property type="entry name" value="HisKA"/>
    <property type="match status" value="1"/>
</dbReference>
<evidence type="ECO:0000256" key="14">
    <source>
        <dbReference type="SAM" id="Coils"/>
    </source>
</evidence>
<dbReference type="SMART" id="SM00388">
    <property type="entry name" value="HisKA"/>
    <property type="match status" value="1"/>
</dbReference>
<evidence type="ECO:0000256" key="8">
    <source>
        <dbReference type="ARBA" id="ARBA00022741"/>
    </source>
</evidence>
<dbReference type="SMART" id="SM00387">
    <property type="entry name" value="HATPase_c"/>
    <property type="match status" value="1"/>
</dbReference>
<name>A0A9D1PCK0_9FIRM</name>
<dbReference type="SUPFAM" id="SSF47384">
    <property type="entry name" value="Homodimeric domain of signal transducing histidine kinase"/>
    <property type="match status" value="1"/>
</dbReference>
<protein>
    <recommendedName>
        <fullName evidence="3">histidine kinase</fullName>
        <ecNumber evidence="3">2.7.13.3</ecNumber>
    </recommendedName>
</protein>
<evidence type="ECO:0000256" key="2">
    <source>
        <dbReference type="ARBA" id="ARBA00004651"/>
    </source>
</evidence>
<dbReference type="InterPro" id="IPR003594">
    <property type="entry name" value="HATPase_dom"/>
</dbReference>
<keyword evidence="6" id="KW-0808">Transferase</keyword>
<dbReference type="GO" id="GO:0000155">
    <property type="term" value="F:phosphorelay sensor kinase activity"/>
    <property type="evidence" value="ECO:0007669"/>
    <property type="project" value="InterPro"/>
</dbReference>
<dbReference type="InterPro" id="IPR003661">
    <property type="entry name" value="HisK_dim/P_dom"/>
</dbReference>
<comment type="catalytic activity">
    <reaction evidence="1">
        <text>ATP + protein L-histidine = ADP + protein N-phospho-L-histidine.</text>
        <dbReference type="EC" id="2.7.13.3"/>
    </reaction>
</comment>
<evidence type="ECO:0000313" key="16">
    <source>
        <dbReference type="EMBL" id="HIV38079.1"/>
    </source>
</evidence>
<dbReference type="Gene3D" id="3.30.565.10">
    <property type="entry name" value="Histidine kinase-like ATPase, C-terminal domain"/>
    <property type="match status" value="1"/>
</dbReference>
<keyword evidence="11" id="KW-1133">Transmembrane helix</keyword>
<dbReference type="Pfam" id="PF00512">
    <property type="entry name" value="HisKA"/>
    <property type="match status" value="1"/>
</dbReference>
<feature type="domain" description="Histidine kinase" evidence="15">
    <location>
        <begin position="91"/>
        <end position="290"/>
    </location>
</feature>
<gene>
    <name evidence="16" type="ORF">H9747_03650</name>
</gene>
<evidence type="ECO:0000313" key="17">
    <source>
        <dbReference type="Proteomes" id="UP000886814"/>
    </source>
</evidence>
<evidence type="ECO:0000256" key="13">
    <source>
        <dbReference type="ARBA" id="ARBA00023136"/>
    </source>
</evidence>
<dbReference type="GO" id="GO:0005886">
    <property type="term" value="C:plasma membrane"/>
    <property type="evidence" value="ECO:0007669"/>
    <property type="project" value="UniProtKB-SubCell"/>
</dbReference>
<keyword evidence="9 16" id="KW-0418">Kinase</keyword>
<dbReference type="EMBL" id="DXIQ01000022">
    <property type="protein sequence ID" value="HIV38079.1"/>
    <property type="molecule type" value="Genomic_DNA"/>
</dbReference>
<dbReference type="PRINTS" id="PR00344">
    <property type="entry name" value="BCTRLSENSOR"/>
</dbReference>
<evidence type="ECO:0000256" key="9">
    <source>
        <dbReference type="ARBA" id="ARBA00022777"/>
    </source>
</evidence>
<keyword evidence="14" id="KW-0175">Coiled coil</keyword>
<dbReference type="Pfam" id="PF02518">
    <property type="entry name" value="HATPase_c"/>
    <property type="match status" value="1"/>
</dbReference>
<dbReference type="Proteomes" id="UP000886814">
    <property type="component" value="Unassembled WGS sequence"/>
</dbReference>
<evidence type="ECO:0000256" key="10">
    <source>
        <dbReference type="ARBA" id="ARBA00022840"/>
    </source>
</evidence>
<comment type="subcellular location">
    <subcellularLocation>
        <location evidence="2">Cell membrane</location>
        <topology evidence="2">Multi-pass membrane protein</topology>
    </subcellularLocation>
</comment>
<keyword evidence="8" id="KW-0547">Nucleotide-binding</keyword>
<dbReference type="InterPro" id="IPR004358">
    <property type="entry name" value="Sig_transdc_His_kin-like_C"/>
</dbReference>
<keyword evidence="12" id="KW-0902">Two-component regulatory system</keyword>
<evidence type="ECO:0000256" key="5">
    <source>
        <dbReference type="ARBA" id="ARBA00022553"/>
    </source>
</evidence>
<proteinExistence type="predicted"/>
<reference evidence="16" key="2">
    <citation type="submission" date="2021-04" db="EMBL/GenBank/DDBJ databases">
        <authorList>
            <person name="Gilroy R."/>
        </authorList>
    </citation>
    <scope>NUCLEOTIDE SEQUENCE</scope>
    <source>
        <strain evidence="16">CHK195-9823</strain>
    </source>
</reference>
<organism evidence="16 17">
    <name type="scientific">Candidatus Blautia stercorigallinarum</name>
    <dbReference type="NCBI Taxonomy" id="2838501"/>
    <lineage>
        <taxon>Bacteria</taxon>
        <taxon>Bacillati</taxon>
        <taxon>Bacillota</taxon>
        <taxon>Clostridia</taxon>
        <taxon>Lachnospirales</taxon>
        <taxon>Lachnospiraceae</taxon>
        <taxon>Blautia</taxon>
    </lineage>
</organism>
<dbReference type="GO" id="GO:0005524">
    <property type="term" value="F:ATP binding"/>
    <property type="evidence" value="ECO:0007669"/>
    <property type="project" value="UniProtKB-KW"/>
</dbReference>
<dbReference type="Gene3D" id="1.10.287.130">
    <property type="match status" value="1"/>
</dbReference>
<keyword evidence="7" id="KW-0812">Transmembrane</keyword>
<keyword evidence="5" id="KW-0597">Phosphoprotein</keyword>
<feature type="coiled-coil region" evidence="14">
    <location>
        <begin position="28"/>
        <end position="88"/>
    </location>
</feature>